<keyword evidence="2" id="KW-1185">Reference proteome</keyword>
<name>A0AA37RYE1_9GAMM</name>
<evidence type="ECO:0000313" key="2">
    <source>
        <dbReference type="Proteomes" id="UP001161422"/>
    </source>
</evidence>
<evidence type="ECO:0000313" key="1">
    <source>
        <dbReference type="EMBL" id="GLP96937.1"/>
    </source>
</evidence>
<reference evidence="1" key="2">
    <citation type="submission" date="2023-01" db="EMBL/GenBank/DDBJ databases">
        <title>Draft genome sequence of Paraferrimonas sedimenticola strain NBRC 101628.</title>
        <authorList>
            <person name="Sun Q."/>
            <person name="Mori K."/>
        </authorList>
    </citation>
    <scope>NUCLEOTIDE SEQUENCE</scope>
    <source>
        <strain evidence="1">NBRC 101628</strain>
    </source>
</reference>
<accession>A0AA37RYE1</accession>
<reference evidence="1" key="1">
    <citation type="journal article" date="2014" name="Int. J. Syst. Evol. Microbiol.">
        <title>Complete genome sequence of Corynebacterium casei LMG S-19264T (=DSM 44701T), isolated from a smear-ripened cheese.</title>
        <authorList>
            <consortium name="US DOE Joint Genome Institute (JGI-PGF)"/>
            <person name="Walter F."/>
            <person name="Albersmeier A."/>
            <person name="Kalinowski J."/>
            <person name="Ruckert C."/>
        </authorList>
    </citation>
    <scope>NUCLEOTIDE SEQUENCE</scope>
    <source>
        <strain evidence="1">NBRC 101628</strain>
    </source>
</reference>
<comment type="caution">
    <text evidence="1">The sequence shown here is derived from an EMBL/GenBank/DDBJ whole genome shotgun (WGS) entry which is preliminary data.</text>
</comment>
<dbReference type="Proteomes" id="UP001161422">
    <property type="component" value="Unassembled WGS sequence"/>
</dbReference>
<sequence>MGKVIHGKAMRLLESGRSSMPWGGQLNQVNEKMSMGEKEKASLLLSIN</sequence>
<protein>
    <submittedName>
        <fullName evidence="1">Uncharacterized protein</fullName>
    </submittedName>
</protein>
<dbReference type="EMBL" id="BSNC01000005">
    <property type="protein sequence ID" value="GLP96937.1"/>
    <property type="molecule type" value="Genomic_DNA"/>
</dbReference>
<proteinExistence type="predicted"/>
<gene>
    <name evidence="1" type="ORF">GCM10007895_22430</name>
</gene>
<dbReference type="RefSeq" id="WP_169902760.1">
    <property type="nucleotide sequence ID" value="NZ_BSNC01000005.1"/>
</dbReference>
<organism evidence="1 2">
    <name type="scientific">Paraferrimonas sedimenticola</name>
    <dbReference type="NCBI Taxonomy" id="375674"/>
    <lineage>
        <taxon>Bacteria</taxon>
        <taxon>Pseudomonadati</taxon>
        <taxon>Pseudomonadota</taxon>
        <taxon>Gammaproteobacteria</taxon>
        <taxon>Alteromonadales</taxon>
        <taxon>Ferrimonadaceae</taxon>
        <taxon>Paraferrimonas</taxon>
    </lineage>
</organism>
<dbReference type="AlphaFoldDB" id="A0AA37RYE1"/>